<protein>
    <submittedName>
        <fullName evidence="1">11785_t:CDS:1</fullName>
    </submittedName>
</protein>
<evidence type="ECO:0000313" key="2">
    <source>
        <dbReference type="Proteomes" id="UP001153678"/>
    </source>
</evidence>
<dbReference type="EMBL" id="CAMKVN010004920">
    <property type="protein sequence ID" value="CAI2187991.1"/>
    <property type="molecule type" value="Genomic_DNA"/>
</dbReference>
<comment type="caution">
    <text evidence="1">The sequence shown here is derived from an EMBL/GenBank/DDBJ whole genome shotgun (WGS) entry which is preliminary data.</text>
</comment>
<reference evidence="1" key="1">
    <citation type="submission" date="2022-08" db="EMBL/GenBank/DDBJ databases">
        <authorList>
            <person name="Kallberg Y."/>
            <person name="Tangrot J."/>
            <person name="Rosling A."/>
        </authorList>
    </citation>
    <scope>NUCLEOTIDE SEQUENCE</scope>
    <source>
        <strain evidence="1">Wild A</strain>
    </source>
</reference>
<name>A0A9W4X5H4_9GLOM</name>
<proteinExistence type="predicted"/>
<sequence>MSWPKSLISSDWGSTTAIAPNGENVVVFANKICEVNPDGNYTQIGLEWPKIIAATTNGNFIYAIYPDGFIYKISTSSYTSVFKWAEAGGGWERAKAIFAYNDHIYVVRDSIWEIRLDGTYHMVQNDNWGATRSITVIVDYAYSVHDNGIIYKINLKDWTYRILSKGWAKTFRFQLLTLDNKLFAYDVYLTMVDTNTGSKHVIHKDNWNSKLAGCSTANAMYTAFTSGNLWKITKS</sequence>
<dbReference type="SUPFAM" id="SSF101898">
    <property type="entry name" value="NHL repeat"/>
    <property type="match status" value="1"/>
</dbReference>
<evidence type="ECO:0000313" key="1">
    <source>
        <dbReference type="EMBL" id="CAI2187991.1"/>
    </source>
</evidence>
<gene>
    <name evidence="1" type="ORF">FWILDA_LOCUS13357</name>
</gene>
<dbReference type="AlphaFoldDB" id="A0A9W4X5H4"/>
<dbReference type="OrthoDB" id="2342150at2759"/>
<accession>A0A9W4X5H4</accession>
<keyword evidence="2" id="KW-1185">Reference proteome</keyword>
<organism evidence="1 2">
    <name type="scientific">Funneliformis geosporum</name>
    <dbReference type="NCBI Taxonomy" id="1117311"/>
    <lineage>
        <taxon>Eukaryota</taxon>
        <taxon>Fungi</taxon>
        <taxon>Fungi incertae sedis</taxon>
        <taxon>Mucoromycota</taxon>
        <taxon>Glomeromycotina</taxon>
        <taxon>Glomeromycetes</taxon>
        <taxon>Glomerales</taxon>
        <taxon>Glomeraceae</taxon>
        <taxon>Funneliformis</taxon>
    </lineage>
</organism>
<dbReference type="Proteomes" id="UP001153678">
    <property type="component" value="Unassembled WGS sequence"/>
</dbReference>